<feature type="transmembrane region" description="Helical" evidence="1">
    <location>
        <begin position="12"/>
        <end position="42"/>
    </location>
</feature>
<keyword evidence="1" id="KW-0812">Transmembrane</keyword>
<keyword evidence="1" id="KW-1133">Transmembrane helix</keyword>
<organism evidence="2 3">
    <name type="scientific">Pedosphaera parvula (strain Ellin514)</name>
    <dbReference type="NCBI Taxonomy" id="320771"/>
    <lineage>
        <taxon>Bacteria</taxon>
        <taxon>Pseudomonadati</taxon>
        <taxon>Verrucomicrobiota</taxon>
        <taxon>Pedosphaerae</taxon>
        <taxon>Pedosphaerales</taxon>
        <taxon>Pedosphaeraceae</taxon>
        <taxon>Pedosphaera</taxon>
    </lineage>
</organism>
<evidence type="ECO:0000256" key="1">
    <source>
        <dbReference type="SAM" id="Phobius"/>
    </source>
</evidence>
<proteinExistence type="predicted"/>
<reference evidence="2 3" key="1">
    <citation type="journal article" date="2011" name="J. Bacteriol.">
        <title>Genome sequence of 'Pedosphaera parvula' Ellin514, an aerobic Verrucomicrobial isolate from pasture soil.</title>
        <authorList>
            <person name="Kant R."/>
            <person name="van Passel M.W."/>
            <person name="Sangwan P."/>
            <person name="Palva A."/>
            <person name="Lucas S."/>
            <person name="Copeland A."/>
            <person name="Lapidus A."/>
            <person name="Glavina Del Rio T."/>
            <person name="Dalin E."/>
            <person name="Tice H."/>
            <person name="Bruce D."/>
            <person name="Goodwin L."/>
            <person name="Pitluck S."/>
            <person name="Chertkov O."/>
            <person name="Larimer F.W."/>
            <person name="Land M.L."/>
            <person name="Hauser L."/>
            <person name="Brettin T.S."/>
            <person name="Detter J.C."/>
            <person name="Han S."/>
            <person name="de Vos W.M."/>
            <person name="Janssen P.H."/>
            <person name="Smidt H."/>
        </authorList>
    </citation>
    <scope>NUCLEOTIDE SEQUENCE [LARGE SCALE GENOMIC DNA]</scope>
    <source>
        <strain evidence="2 3">Ellin514</strain>
    </source>
</reference>
<comment type="caution">
    <text evidence="2">The sequence shown here is derived from an EMBL/GenBank/DDBJ whole genome shotgun (WGS) entry which is preliminary data.</text>
</comment>
<dbReference type="OrthoDB" id="281928at2"/>
<dbReference type="AlphaFoldDB" id="B9XGY6"/>
<gene>
    <name evidence="2" type="ORF">Cflav_PD4076</name>
</gene>
<accession>B9XGY6</accession>
<keyword evidence="1" id="KW-0472">Membrane</keyword>
<protein>
    <submittedName>
        <fullName evidence="2">Uncharacterized protein</fullName>
    </submittedName>
</protein>
<name>B9XGY6_PEDPL</name>
<feature type="transmembrane region" description="Helical" evidence="1">
    <location>
        <begin position="91"/>
        <end position="118"/>
    </location>
</feature>
<dbReference type="STRING" id="320771.Cflav_PD4076"/>
<keyword evidence="3" id="KW-1185">Reference proteome</keyword>
<feature type="transmembrane region" description="Helical" evidence="1">
    <location>
        <begin position="54"/>
        <end position="79"/>
    </location>
</feature>
<evidence type="ECO:0000313" key="3">
    <source>
        <dbReference type="Proteomes" id="UP000003688"/>
    </source>
</evidence>
<sequence>MDRDLEHLNLLSIFYYIAAGLGLLATCFILLYFIVISGVLAFVPKGPHGPPTQILVPIMMVVGGFVFLLSLTMAFLTFLTGRFLKQRRHHLFCVIMAVIHCLSFPFGTILGVFTIVVLQRPRVQQMFNEMAPVA</sequence>
<evidence type="ECO:0000313" key="2">
    <source>
        <dbReference type="EMBL" id="EEF60907.1"/>
    </source>
</evidence>
<dbReference type="RefSeq" id="WP_007415082.1">
    <property type="nucleotide sequence ID" value="NZ_ABOX02000013.1"/>
</dbReference>
<dbReference type="EMBL" id="ABOX02000013">
    <property type="protein sequence ID" value="EEF60907.1"/>
    <property type="molecule type" value="Genomic_DNA"/>
</dbReference>
<dbReference type="Proteomes" id="UP000003688">
    <property type="component" value="Unassembled WGS sequence"/>
</dbReference>